<dbReference type="SUPFAM" id="SSF161098">
    <property type="entry name" value="MetI-like"/>
    <property type="match status" value="1"/>
</dbReference>
<dbReference type="EMBL" id="JACHGJ010000002">
    <property type="protein sequence ID" value="MBB6479956.1"/>
    <property type="molecule type" value="Genomic_DNA"/>
</dbReference>
<keyword evidence="10" id="KW-1185">Reference proteome</keyword>
<feature type="transmembrane region" description="Helical" evidence="7">
    <location>
        <begin position="281"/>
        <end position="302"/>
    </location>
</feature>
<dbReference type="InterPro" id="IPR035906">
    <property type="entry name" value="MetI-like_sf"/>
</dbReference>
<feature type="transmembrane region" description="Helical" evidence="7">
    <location>
        <begin position="176"/>
        <end position="195"/>
    </location>
</feature>
<evidence type="ECO:0000256" key="4">
    <source>
        <dbReference type="ARBA" id="ARBA00022692"/>
    </source>
</evidence>
<dbReference type="AlphaFoldDB" id="A0A841R807"/>
<name>A0A841R807_9SPIO</name>
<keyword evidence="5 7" id="KW-1133">Transmembrane helix</keyword>
<evidence type="ECO:0000256" key="3">
    <source>
        <dbReference type="ARBA" id="ARBA00022475"/>
    </source>
</evidence>
<reference evidence="9 10" key="1">
    <citation type="submission" date="2020-08" db="EMBL/GenBank/DDBJ databases">
        <title>Genomic Encyclopedia of Type Strains, Phase IV (KMG-IV): sequencing the most valuable type-strain genomes for metagenomic binning, comparative biology and taxonomic classification.</title>
        <authorList>
            <person name="Goeker M."/>
        </authorList>
    </citation>
    <scope>NUCLEOTIDE SEQUENCE [LARGE SCALE GENOMIC DNA]</scope>
    <source>
        <strain evidence="9 10">DSM 2461</strain>
    </source>
</reference>
<evidence type="ECO:0000256" key="1">
    <source>
        <dbReference type="ARBA" id="ARBA00004651"/>
    </source>
</evidence>
<dbReference type="Gene3D" id="1.10.3720.10">
    <property type="entry name" value="MetI-like"/>
    <property type="match status" value="1"/>
</dbReference>
<feature type="transmembrane region" description="Helical" evidence="7">
    <location>
        <begin position="136"/>
        <end position="156"/>
    </location>
</feature>
<evidence type="ECO:0000256" key="2">
    <source>
        <dbReference type="ARBA" id="ARBA00022448"/>
    </source>
</evidence>
<evidence type="ECO:0000256" key="7">
    <source>
        <dbReference type="RuleBase" id="RU363032"/>
    </source>
</evidence>
<gene>
    <name evidence="9" type="ORF">HNR50_001614</name>
</gene>
<evidence type="ECO:0000313" key="10">
    <source>
        <dbReference type="Proteomes" id="UP000587760"/>
    </source>
</evidence>
<organism evidence="9 10">
    <name type="scientific">Spirochaeta isovalerica</name>
    <dbReference type="NCBI Taxonomy" id="150"/>
    <lineage>
        <taxon>Bacteria</taxon>
        <taxon>Pseudomonadati</taxon>
        <taxon>Spirochaetota</taxon>
        <taxon>Spirochaetia</taxon>
        <taxon>Spirochaetales</taxon>
        <taxon>Spirochaetaceae</taxon>
        <taxon>Spirochaeta</taxon>
    </lineage>
</organism>
<accession>A0A841R807</accession>
<dbReference type="CDD" id="cd06261">
    <property type="entry name" value="TM_PBP2"/>
    <property type="match status" value="1"/>
</dbReference>
<evidence type="ECO:0000259" key="8">
    <source>
        <dbReference type="PROSITE" id="PS50928"/>
    </source>
</evidence>
<dbReference type="Proteomes" id="UP000587760">
    <property type="component" value="Unassembled WGS sequence"/>
</dbReference>
<comment type="subcellular location">
    <subcellularLocation>
        <location evidence="1 7">Cell membrane</location>
        <topology evidence="1 7">Multi-pass membrane protein</topology>
    </subcellularLocation>
</comment>
<keyword evidence="2 7" id="KW-0813">Transport</keyword>
<dbReference type="InterPro" id="IPR000515">
    <property type="entry name" value="MetI-like"/>
</dbReference>
<dbReference type="Pfam" id="PF00528">
    <property type="entry name" value="BPD_transp_1"/>
    <property type="match status" value="1"/>
</dbReference>
<evidence type="ECO:0000256" key="5">
    <source>
        <dbReference type="ARBA" id="ARBA00022989"/>
    </source>
</evidence>
<sequence length="320" mass="36605">MSRYIVKRILQSLLTVVIVVIAVFLLLRLMPTSGYFTREDYINMTEEMRSAYLKSLGVTDPAFIQLQRFFTGVFKGDLGRSITVYPKLPIRTILAEKVPYSLWFGLASMFISVTLGFGLGILMARFKDRWPDHLGTAYVVTVRAIPSLIYLFLIQIWVTGIMRWPMVFYEDRPVTWILPVVSLSLTGIAWYGIWLRRFMVDEENRDYIKFARSKGLSQKYIMRHHVLRNAVVPLVQYLPVQLLLTIAGSLIIESIYSIPGMGGLLVYAIKQQDNNLVQVLVLIYAVLGVAGVFVGDLLMAFVDPRIRLAEKKKKKEALRV</sequence>
<dbReference type="PROSITE" id="PS50928">
    <property type="entry name" value="ABC_TM1"/>
    <property type="match status" value="1"/>
</dbReference>
<feature type="transmembrane region" description="Helical" evidence="7">
    <location>
        <begin position="102"/>
        <end position="124"/>
    </location>
</feature>
<keyword evidence="6 7" id="KW-0472">Membrane</keyword>
<dbReference type="PANTHER" id="PTHR30465">
    <property type="entry name" value="INNER MEMBRANE ABC TRANSPORTER"/>
    <property type="match status" value="1"/>
</dbReference>
<dbReference type="RefSeq" id="WP_184745655.1">
    <property type="nucleotide sequence ID" value="NZ_JACHGJ010000002.1"/>
</dbReference>
<evidence type="ECO:0000256" key="6">
    <source>
        <dbReference type="ARBA" id="ARBA00023136"/>
    </source>
</evidence>
<feature type="transmembrane region" description="Helical" evidence="7">
    <location>
        <begin position="12"/>
        <end position="30"/>
    </location>
</feature>
<evidence type="ECO:0000313" key="9">
    <source>
        <dbReference type="EMBL" id="MBB6479956.1"/>
    </source>
</evidence>
<dbReference type="GO" id="GO:0005886">
    <property type="term" value="C:plasma membrane"/>
    <property type="evidence" value="ECO:0007669"/>
    <property type="project" value="UniProtKB-SubCell"/>
</dbReference>
<feature type="domain" description="ABC transmembrane type-1" evidence="8">
    <location>
        <begin position="98"/>
        <end position="295"/>
    </location>
</feature>
<comment type="similarity">
    <text evidence="7">Belongs to the binding-protein-dependent transport system permease family.</text>
</comment>
<dbReference type="GO" id="GO:0055085">
    <property type="term" value="P:transmembrane transport"/>
    <property type="evidence" value="ECO:0007669"/>
    <property type="project" value="InterPro"/>
</dbReference>
<keyword evidence="4 7" id="KW-0812">Transmembrane</keyword>
<proteinExistence type="inferred from homology"/>
<dbReference type="PANTHER" id="PTHR30465:SF0">
    <property type="entry name" value="OLIGOPEPTIDE TRANSPORT SYSTEM PERMEASE PROTEIN APPB"/>
    <property type="match status" value="1"/>
</dbReference>
<comment type="caution">
    <text evidence="9">The sequence shown here is derived from an EMBL/GenBank/DDBJ whole genome shotgun (WGS) entry which is preliminary data.</text>
</comment>
<protein>
    <submittedName>
        <fullName evidence="9">Oligopeptide transport system permease protein</fullName>
    </submittedName>
</protein>
<keyword evidence="3" id="KW-1003">Cell membrane</keyword>